<feature type="transmembrane region" description="Helical" evidence="6">
    <location>
        <begin position="205"/>
        <end position="227"/>
    </location>
</feature>
<feature type="transmembrane region" description="Helical" evidence="6">
    <location>
        <begin position="76"/>
        <end position="95"/>
    </location>
</feature>
<evidence type="ECO:0000313" key="8">
    <source>
        <dbReference type="EMBL" id="AZQ76933.1"/>
    </source>
</evidence>
<dbReference type="InterPro" id="IPR050189">
    <property type="entry name" value="MFS_Efflux_Transporters"/>
</dbReference>
<proteinExistence type="predicted"/>
<feature type="transmembrane region" description="Helical" evidence="6">
    <location>
        <begin position="46"/>
        <end position="64"/>
    </location>
</feature>
<feature type="transmembrane region" description="Helical" evidence="6">
    <location>
        <begin position="164"/>
        <end position="184"/>
    </location>
</feature>
<dbReference type="InterPro" id="IPR036259">
    <property type="entry name" value="MFS_trans_sf"/>
</dbReference>
<feature type="transmembrane region" description="Helical" evidence="6">
    <location>
        <begin position="138"/>
        <end position="158"/>
    </location>
</feature>
<feature type="domain" description="Major facilitator superfamily (MFS) profile" evidence="7">
    <location>
        <begin position="10"/>
        <end position="388"/>
    </location>
</feature>
<dbReference type="KEGG" id="flh:EJ997_05880"/>
<feature type="transmembrane region" description="Helical" evidence="6">
    <location>
        <begin position="273"/>
        <end position="295"/>
    </location>
</feature>
<dbReference type="RefSeq" id="WP_126703739.1">
    <property type="nucleotide sequence ID" value="NZ_CP034593.1"/>
</dbReference>
<name>A0A3S9PX27_9ACTO</name>
<dbReference type="Pfam" id="PF07690">
    <property type="entry name" value="MFS_1"/>
    <property type="match status" value="1"/>
</dbReference>
<sequence length="410" mass="42928">MPSARSVPLALTALAAGGFAVGTTEFASMSLIPWIATDLGVTNPQAGWAVSAYAIGVVVGAPLLTALTSRMDRKNLLIWSAGIFSMGNLLTVFAQDLPTLLAARFLTGLPHGITLGIAAVIAASLVSPDKRGTAMARTMLGLTIANIIGVPAATWVGSTFGWRWAYVIIASIGILTILALLKFLPPVPASRTSSARAELKSMTRLQVWVPLLAGAVGFGGSFAFYTYITPTMTEVAMIPEPYLPWVLVLYGCGMTVGSLVAGPCIDRSIDKSALAGVLGMAVILSLMVAFMHIWYIVLPLMFLNAIAMSLFTTGLQARLLRAAADAPNMSAAMNHAAFNAANALGAYLGGLVVTAGWGYRAPTAIGVLLALVGTIILVIALFFNRHSHIPTFTAPDSVTSDRNDLAKVDH</sequence>
<evidence type="ECO:0000256" key="6">
    <source>
        <dbReference type="SAM" id="Phobius"/>
    </source>
</evidence>
<dbReference type="InterPro" id="IPR011701">
    <property type="entry name" value="MFS"/>
</dbReference>
<keyword evidence="4 6" id="KW-1133">Transmembrane helix</keyword>
<protein>
    <submittedName>
        <fullName evidence="8">MFS transporter</fullName>
    </submittedName>
</protein>
<dbReference type="GO" id="GO:0005886">
    <property type="term" value="C:plasma membrane"/>
    <property type="evidence" value="ECO:0007669"/>
    <property type="project" value="UniProtKB-SubCell"/>
</dbReference>
<dbReference type="GO" id="GO:0022857">
    <property type="term" value="F:transmembrane transporter activity"/>
    <property type="evidence" value="ECO:0007669"/>
    <property type="project" value="InterPro"/>
</dbReference>
<feature type="transmembrane region" description="Helical" evidence="6">
    <location>
        <begin position="301"/>
        <end position="320"/>
    </location>
</feature>
<dbReference type="CDD" id="cd17324">
    <property type="entry name" value="MFS_NepI_like"/>
    <property type="match status" value="1"/>
</dbReference>
<feature type="transmembrane region" description="Helical" evidence="6">
    <location>
        <begin position="340"/>
        <end position="359"/>
    </location>
</feature>
<evidence type="ECO:0000256" key="3">
    <source>
        <dbReference type="ARBA" id="ARBA00022692"/>
    </source>
</evidence>
<dbReference type="OrthoDB" id="9814237at2"/>
<accession>A0A3S9PX27</accession>
<evidence type="ECO:0000256" key="2">
    <source>
        <dbReference type="ARBA" id="ARBA00022475"/>
    </source>
</evidence>
<dbReference type="InterPro" id="IPR020846">
    <property type="entry name" value="MFS_dom"/>
</dbReference>
<reference evidence="8 9" key="1">
    <citation type="submission" date="2018-12" db="EMBL/GenBank/DDBJ databases">
        <title>Complete genome sequence of Flaviflexus sp. H23T48.</title>
        <authorList>
            <person name="Bae J.-W."/>
            <person name="Lee J.-Y."/>
        </authorList>
    </citation>
    <scope>NUCLEOTIDE SEQUENCE [LARGE SCALE GENOMIC DNA]</scope>
    <source>
        <strain evidence="8 9">H23T48</strain>
    </source>
</reference>
<gene>
    <name evidence="8" type="ORF">EJ997_05880</name>
</gene>
<keyword evidence="2" id="KW-1003">Cell membrane</keyword>
<evidence type="ECO:0000313" key="9">
    <source>
        <dbReference type="Proteomes" id="UP000280344"/>
    </source>
</evidence>
<dbReference type="SUPFAM" id="SSF103473">
    <property type="entry name" value="MFS general substrate transporter"/>
    <property type="match status" value="1"/>
</dbReference>
<dbReference type="EMBL" id="CP034593">
    <property type="protein sequence ID" value="AZQ76933.1"/>
    <property type="molecule type" value="Genomic_DNA"/>
</dbReference>
<evidence type="ECO:0000256" key="4">
    <source>
        <dbReference type="ARBA" id="ARBA00022989"/>
    </source>
</evidence>
<dbReference type="PANTHER" id="PTHR43124:SF3">
    <property type="entry name" value="CHLORAMPHENICOL EFFLUX PUMP RV0191"/>
    <property type="match status" value="1"/>
</dbReference>
<organism evidence="8 9">
    <name type="scientific">Flaviflexus ciconiae</name>
    <dbReference type="NCBI Taxonomy" id="2496867"/>
    <lineage>
        <taxon>Bacteria</taxon>
        <taxon>Bacillati</taxon>
        <taxon>Actinomycetota</taxon>
        <taxon>Actinomycetes</taxon>
        <taxon>Actinomycetales</taxon>
        <taxon>Actinomycetaceae</taxon>
        <taxon>Flaviflexus</taxon>
    </lineage>
</organism>
<feature type="transmembrane region" description="Helical" evidence="6">
    <location>
        <begin position="242"/>
        <end position="261"/>
    </location>
</feature>
<dbReference type="AlphaFoldDB" id="A0A3S9PX27"/>
<keyword evidence="5 6" id="KW-0472">Membrane</keyword>
<feature type="transmembrane region" description="Helical" evidence="6">
    <location>
        <begin position="101"/>
        <end position="126"/>
    </location>
</feature>
<keyword evidence="3 6" id="KW-0812">Transmembrane</keyword>
<keyword evidence="9" id="KW-1185">Reference proteome</keyword>
<evidence type="ECO:0000259" key="7">
    <source>
        <dbReference type="PROSITE" id="PS50850"/>
    </source>
</evidence>
<comment type="subcellular location">
    <subcellularLocation>
        <location evidence="1">Cell membrane</location>
        <topology evidence="1">Multi-pass membrane protein</topology>
    </subcellularLocation>
</comment>
<evidence type="ECO:0000256" key="5">
    <source>
        <dbReference type="ARBA" id="ARBA00023136"/>
    </source>
</evidence>
<dbReference type="Gene3D" id="1.20.1250.20">
    <property type="entry name" value="MFS general substrate transporter like domains"/>
    <property type="match status" value="2"/>
</dbReference>
<dbReference type="PANTHER" id="PTHR43124">
    <property type="entry name" value="PURINE EFFLUX PUMP PBUE"/>
    <property type="match status" value="1"/>
</dbReference>
<evidence type="ECO:0000256" key="1">
    <source>
        <dbReference type="ARBA" id="ARBA00004651"/>
    </source>
</evidence>
<dbReference type="Proteomes" id="UP000280344">
    <property type="component" value="Chromosome"/>
</dbReference>
<feature type="transmembrane region" description="Helical" evidence="6">
    <location>
        <begin position="365"/>
        <end position="383"/>
    </location>
</feature>
<dbReference type="PROSITE" id="PS50850">
    <property type="entry name" value="MFS"/>
    <property type="match status" value="1"/>
</dbReference>